<evidence type="ECO:0000313" key="2">
    <source>
        <dbReference type="EMBL" id="TDZ36145.1"/>
    </source>
</evidence>
<gene>
    <name evidence="2" type="ORF">C8035_v007963</name>
</gene>
<protein>
    <submittedName>
        <fullName evidence="2">Uncharacterized protein</fullName>
    </submittedName>
</protein>
<keyword evidence="3" id="KW-1185">Reference proteome</keyword>
<evidence type="ECO:0000313" key="3">
    <source>
        <dbReference type="Proteomes" id="UP000295083"/>
    </source>
</evidence>
<comment type="caution">
    <text evidence="2">The sequence shown here is derived from an EMBL/GenBank/DDBJ whole genome shotgun (WGS) entry which is preliminary data.</text>
</comment>
<keyword evidence="1" id="KW-0732">Signal</keyword>
<feature type="signal peptide" evidence="1">
    <location>
        <begin position="1"/>
        <end position="15"/>
    </location>
</feature>
<evidence type="ECO:0000256" key="1">
    <source>
        <dbReference type="SAM" id="SignalP"/>
    </source>
</evidence>
<accession>A0A4R8QKT4</accession>
<dbReference type="EMBL" id="QAPG01000034">
    <property type="protein sequence ID" value="TDZ36145.1"/>
    <property type="molecule type" value="Genomic_DNA"/>
</dbReference>
<dbReference type="Proteomes" id="UP000295083">
    <property type="component" value="Unassembled WGS sequence"/>
</dbReference>
<sequence length="156" mass="17322">MRWFNVIFLAGLAIAETPPEPTMSAWSGSIHPSIFVRNFQAGGLGGNRNFIEFEVSPTPGASYSKCSIHTASGPVVPTVNRFICESINSVVWTWEPLGNSWWFNVWWTFTSHQSLSGGWHMDSAGIKNITLGDGSVVERWVGKTEYELPTQNDDPM</sequence>
<feature type="chain" id="PRO_5020344234" evidence="1">
    <location>
        <begin position="16"/>
        <end position="156"/>
    </location>
</feature>
<name>A0A4R8QKT4_9PEZI</name>
<reference evidence="2 3" key="1">
    <citation type="submission" date="2018-11" db="EMBL/GenBank/DDBJ databases">
        <title>Genome sequence and assembly of Colletotrichum spinosum.</title>
        <authorList>
            <person name="Gan P."/>
            <person name="Shirasu K."/>
        </authorList>
    </citation>
    <scope>NUCLEOTIDE SEQUENCE [LARGE SCALE GENOMIC DNA]</scope>
    <source>
        <strain evidence="2 3">CBS 515.97</strain>
    </source>
</reference>
<proteinExistence type="predicted"/>
<dbReference type="AlphaFoldDB" id="A0A4R8QKT4"/>
<organism evidence="2 3">
    <name type="scientific">Colletotrichum spinosum</name>
    <dbReference type="NCBI Taxonomy" id="1347390"/>
    <lineage>
        <taxon>Eukaryota</taxon>
        <taxon>Fungi</taxon>
        <taxon>Dikarya</taxon>
        <taxon>Ascomycota</taxon>
        <taxon>Pezizomycotina</taxon>
        <taxon>Sordariomycetes</taxon>
        <taxon>Hypocreomycetidae</taxon>
        <taxon>Glomerellales</taxon>
        <taxon>Glomerellaceae</taxon>
        <taxon>Colletotrichum</taxon>
        <taxon>Colletotrichum orbiculare species complex</taxon>
    </lineage>
</organism>